<dbReference type="NCBIfam" id="TIGR03354">
    <property type="entry name" value="VI_FHA"/>
    <property type="match status" value="1"/>
</dbReference>
<dbReference type="Pfam" id="PF20232">
    <property type="entry name" value="T6SS_FHA_C"/>
    <property type="match status" value="1"/>
</dbReference>
<gene>
    <name evidence="3" type="primary">tagH</name>
    <name evidence="3" type="ORF">HHL15_03285</name>
</gene>
<feature type="compositionally biased region" description="Pro residues" evidence="1">
    <location>
        <begin position="382"/>
        <end position="397"/>
    </location>
</feature>
<proteinExistence type="predicted"/>
<dbReference type="Pfam" id="PF00498">
    <property type="entry name" value="FHA"/>
    <property type="match status" value="1"/>
</dbReference>
<feature type="region of interest" description="Disordered" evidence="1">
    <location>
        <begin position="322"/>
        <end position="399"/>
    </location>
</feature>
<dbReference type="CDD" id="cd00060">
    <property type="entry name" value="FHA"/>
    <property type="match status" value="1"/>
</dbReference>
<organism evidence="3 4">
    <name type="scientific">Zoogloea dura</name>
    <dbReference type="NCBI Taxonomy" id="2728840"/>
    <lineage>
        <taxon>Bacteria</taxon>
        <taxon>Pseudomonadati</taxon>
        <taxon>Pseudomonadota</taxon>
        <taxon>Betaproteobacteria</taxon>
        <taxon>Rhodocyclales</taxon>
        <taxon>Zoogloeaceae</taxon>
        <taxon>Zoogloea</taxon>
    </lineage>
</organism>
<dbReference type="InterPro" id="IPR008984">
    <property type="entry name" value="SMAD_FHA_dom_sf"/>
</dbReference>
<comment type="caution">
    <text evidence="3">The sequence shown here is derived from an EMBL/GenBank/DDBJ whole genome shotgun (WGS) entry which is preliminary data.</text>
</comment>
<dbReference type="InterPro" id="IPR046883">
    <property type="entry name" value="T6SS_FHA_C"/>
</dbReference>
<accession>A0A848G110</accession>
<evidence type="ECO:0000313" key="3">
    <source>
        <dbReference type="EMBL" id="NML24750.1"/>
    </source>
</evidence>
<evidence type="ECO:0000313" key="4">
    <source>
        <dbReference type="Proteomes" id="UP000580043"/>
    </source>
</evidence>
<dbReference type="PROSITE" id="PS50006">
    <property type="entry name" value="FHA_DOMAIN"/>
    <property type="match status" value="1"/>
</dbReference>
<name>A0A848G110_9RHOO</name>
<feature type="domain" description="FHA" evidence="2">
    <location>
        <begin position="26"/>
        <end position="76"/>
    </location>
</feature>
<keyword evidence="4" id="KW-1185">Reference proteome</keyword>
<reference evidence="3 4" key="1">
    <citation type="submission" date="2020-04" db="EMBL/GenBank/DDBJ databases">
        <title>Zoogloea sp. G-4-1-14 isolated from soil.</title>
        <authorList>
            <person name="Dahal R.H."/>
        </authorList>
    </citation>
    <scope>NUCLEOTIDE SEQUENCE [LARGE SCALE GENOMIC DNA]</scope>
    <source>
        <strain evidence="3 4">G-4-1-14</strain>
    </source>
</reference>
<evidence type="ECO:0000259" key="2">
    <source>
        <dbReference type="PROSITE" id="PS50006"/>
    </source>
</evidence>
<dbReference type="Gene3D" id="2.60.200.20">
    <property type="match status" value="1"/>
</dbReference>
<dbReference type="InterPro" id="IPR017735">
    <property type="entry name" value="T6SS_FHA"/>
</dbReference>
<dbReference type="SMART" id="SM00240">
    <property type="entry name" value="FHA"/>
    <property type="match status" value="1"/>
</dbReference>
<dbReference type="InterPro" id="IPR000253">
    <property type="entry name" value="FHA_dom"/>
</dbReference>
<evidence type="ECO:0000256" key="1">
    <source>
        <dbReference type="SAM" id="MobiDB-lite"/>
    </source>
</evidence>
<dbReference type="RefSeq" id="WP_169144399.1">
    <property type="nucleotide sequence ID" value="NZ_JABBGA010000002.1"/>
</dbReference>
<dbReference type="Proteomes" id="UP000580043">
    <property type="component" value="Unassembled WGS sequence"/>
</dbReference>
<dbReference type="SUPFAM" id="SSF49879">
    <property type="entry name" value="SMAD/FHA domain"/>
    <property type="match status" value="1"/>
</dbReference>
<dbReference type="AlphaFoldDB" id="A0A848G110"/>
<sequence length="604" mass="62714">MRIVVTTFKGAPLAEPIQAEFGAAGGTIGREAGNRLMLPDPERHISRVQARVLAEGGNFLLEDLGSNPTLINGRPVGRGARVQLAGGDRLCVGQYEMQIDGSAAAAAPQRAAPVGSDPLGLFGGVSPGGVDPFAPQAPSPVLNTPEEDPFGVFFRAAAAPPAPAVPAASMPDPFAPAPRPVAPQRPPVMGAVPPEADIDALFGIRAGEGGKDPFAGTSLSGHAAPSLGEAPVVDDPLALFGGAARAATPDPVRDDAPLLAENFGLPQPVAPQAVPPAVERVAVPEPAVVPAPVIAAAPAPAMPAPEQPVQAPAGAGIVLSWSDSAGPAEAPPPARDPAAFPPTEIYEGRKDVQSVSARPTRPAGVPAFDVVLTPTPSLSPAAPAPAPQPEPVAPAAPAPAASADNTAALLAAFQRGLGMPIYAHGGLTPERMEQLGMVVRESVSGTMGLLKARALTKREFRADMTMIVSKENNPLKFAPDLEFALFQMLEPKGGGFMKAEPAMRDAYLDLRSHQFGFLAGMRAAIGGLIQRFKPEVLEQRISRGGFLSSVLPGARKARLWDLYEQHYAAISREAEDDFDALFGREFLKAYEAQIERLRDEAEGK</sequence>
<dbReference type="EMBL" id="JABBGA010000002">
    <property type="protein sequence ID" value="NML24750.1"/>
    <property type="molecule type" value="Genomic_DNA"/>
</dbReference>
<protein>
    <submittedName>
        <fullName evidence="3">Type VI secretion system-associated FHA domain protein TagH</fullName>
    </submittedName>
</protein>